<dbReference type="SMART" id="SM00450">
    <property type="entry name" value="RHOD"/>
    <property type="match status" value="1"/>
</dbReference>
<proteinExistence type="predicted"/>
<comment type="caution">
    <text evidence="2">The sequence shown here is derived from an EMBL/GenBank/DDBJ whole genome shotgun (WGS) entry which is preliminary data.</text>
</comment>
<dbReference type="PROSITE" id="PS50206">
    <property type="entry name" value="RHODANESE_3"/>
    <property type="match status" value="1"/>
</dbReference>
<dbReference type="PANTHER" id="PTHR44086">
    <property type="entry name" value="THIOSULFATE SULFURTRANSFERASE RDL2, MITOCHONDRIAL-RELATED"/>
    <property type="match status" value="1"/>
</dbReference>
<dbReference type="Gene3D" id="3.40.250.10">
    <property type="entry name" value="Rhodanese-like domain"/>
    <property type="match status" value="1"/>
</dbReference>
<dbReference type="Gene3D" id="3.60.15.10">
    <property type="entry name" value="Ribonuclease Z/Hydroxyacylglutathione hydrolase-like"/>
    <property type="match status" value="1"/>
</dbReference>
<feature type="domain" description="Rhodanese" evidence="1">
    <location>
        <begin position="37"/>
        <end position="125"/>
    </location>
</feature>
<dbReference type="Pfam" id="PF00581">
    <property type="entry name" value="Rhodanese"/>
    <property type="match status" value="1"/>
</dbReference>
<dbReference type="InterPro" id="IPR036866">
    <property type="entry name" value="RibonucZ/Hydroxyglut_hydro"/>
</dbReference>
<dbReference type="OrthoDB" id="566238at2759"/>
<sequence>MLRTLLYKSQPSRFYSTSSVKQITSNQLVSWSNEKKLYSDLIVIDVRERKEIEQKGKIKGALNIPLSPKLFSAALSDINKDATVVFHCQSGRRSDEATLLAGKLGYENCFSLTGGMNEWKGPVEPFMNNHSPWVHTILEKETETAQYVVTDLVTKEAYIIDPVLDYDPFGPSVNTLSAKLLKLTFTL</sequence>
<reference evidence="2" key="1">
    <citation type="journal article" date="2020" name="Microb. Genom.">
        <title>Genetic diversity of clinical and environmental Mucorales isolates obtained from an investigation of mucormycosis cases among solid organ transplant recipients.</title>
        <authorList>
            <person name="Nguyen M.H."/>
            <person name="Kaul D."/>
            <person name="Muto C."/>
            <person name="Cheng S.J."/>
            <person name="Richter R.A."/>
            <person name="Bruno V.M."/>
            <person name="Liu G."/>
            <person name="Beyhan S."/>
            <person name="Sundermann A.J."/>
            <person name="Mounaud S."/>
            <person name="Pasculle A.W."/>
            <person name="Nierman W.C."/>
            <person name="Driscoll E."/>
            <person name="Cumbie R."/>
            <person name="Clancy C.J."/>
            <person name="Dupont C.L."/>
        </authorList>
    </citation>
    <scope>NUCLEOTIDE SEQUENCE</scope>
    <source>
        <strain evidence="2">GL16</strain>
    </source>
</reference>
<accession>A0A9P6Y350</accession>
<protein>
    <recommendedName>
        <fullName evidence="1">Rhodanese domain-containing protein</fullName>
    </recommendedName>
</protein>
<dbReference type="SUPFAM" id="SSF52821">
    <property type="entry name" value="Rhodanese/Cell cycle control phosphatase"/>
    <property type="match status" value="1"/>
</dbReference>
<dbReference type="GO" id="GO:0005739">
    <property type="term" value="C:mitochondrion"/>
    <property type="evidence" value="ECO:0007669"/>
    <property type="project" value="TreeGrafter"/>
</dbReference>
<dbReference type="PANTHER" id="PTHR44086:SF10">
    <property type="entry name" value="THIOSULFATE SULFURTRANSFERASE_RHODANESE-LIKE DOMAIN-CONTAINING PROTEIN 3"/>
    <property type="match status" value="1"/>
</dbReference>
<dbReference type="EMBL" id="JAANIT010002079">
    <property type="protein sequence ID" value="KAG1537614.1"/>
    <property type="molecule type" value="Genomic_DNA"/>
</dbReference>
<dbReference type="Proteomes" id="UP000717996">
    <property type="component" value="Unassembled WGS sequence"/>
</dbReference>
<dbReference type="AlphaFoldDB" id="A0A9P6Y350"/>
<evidence type="ECO:0000259" key="1">
    <source>
        <dbReference type="PROSITE" id="PS50206"/>
    </source>
</evidence>
<gene>
    <name evidence="2" type="ORF">G6F51_010268</name>
</gene>
<dbReference type="InterPro" id="IPR036873">
    <property type="entry name" value="Rhodanese-like_dom_sf"/>
</dbReference>
<dbReference type="GO" id="GO:0004792">
    <property type="term" value="F:thiosulfate-cyanide sulfurtransferase activity"/>
    <property type="evidence" value="ECO:0007669"/>
    <property type="project" value="TreeGrafter"/>
</dbReference>
<evidence type="ECO:0000313" key="2">
    <source>
        <dbReference type="EMBL" id="KAG1537614.1"/>
    </source>
</evidence>
<name>A0A9P6Y350_RHIOR</name>
<dbReference type="InterPro" id="IPR001763">
    <property type="entry name" value="Rhodanese-like_dom"/>
</dbReference>
<dbReference type="CDD" id="cd00158">
    <property type="entry name" value="RHOD"/>
    <property type="match status" value="1"/>
</dbReference>
<evidence type="ECO:0000313" key="3">
    <source>
        <dbReference type="Proteomes" id="UP000717996"/>
    </source>
</evidence>
<organism evidence="2 3">
    <name type="scientific">Rhizopus oryzae</name>
    <name type="common">Mucormycosis agent</name>
    <name type="synonym">Rhizopus arrhizus var. delemar</name>
    <dbReference type="NCBI Taxonomy" id="64495"/>
    <lineage>
        <taxon>Eukaryota</taxon>
        <taxon>Fungi</taxon>
        <taxon>Fungi incertae sedis</taxon>
        <taxon>Mucoromycota</taxon>
        <taxon>Mucoromycotina</taxon>
        <taxon>Mucoromycetes</taxon>
        <taxon>Mucorales</taxon>
        <taxon>Mucorineae</taxon>
        <taxon>Rhizopodaceae</taxon>
        <taxon>Rhizopus</taxon>
    </lineage>
</organism>